<evidence type="ECO:0000256" key="17">
    <source>
        <dbReference type="PIRSR" id="PIRSR605478-5"/>
    </source>
</evidence>
<dbReference type="PANTHER" id="PTHR43522">
    <property type="entry name" value="TRANSKETOLASE"/>
    <property type="match status" value="1"/>
</dbReference>
<dbReference type="GO" id="GO:0046872">
    <property type="term" value="F:metal ion binding"/>
    <property type="evidence" value="ECO:0007669"/>
    <property type="project" value="UniProtKB-KW"/>
</dbReference>
<feature type="binding site" evidence="15">
    <location>
        <position position="461"/>
    </location>
    <ligand>
        <name>thiamine diphosphate</name>
        <dbReference type="ChEBI" id="CHEBI:58937"/>
    </ligand>
</feature>
<dbReference type="InterPro" id="IPR020826">
    <property type="entry name" value="Transketolase_BS"/>
</dbReference>
<feature type="binding site" evidence="14">
    <location>
        <position position="485"/>
    </location>
    <ligand>
        <name>substrate</name>
    </ligand>
</feature>
<evidence type="ECO:0000256" key="9">
    <source>
        <dbReference type="ARBA" id="ARBA00022842"/>
    </source>
</evidence>
<dbReference type="AlphaFoldDB" id="A0A7W9BTN0"/>
<evidence type="ECO:0000256" key="4">
    <source>
        <dbReference type="ARBA" id="ARBA00011738"/>
    </source>
</evidence>
<evidence type="ECO:0000259" key="18">
    <source>
        <dbReference type="SMART" id="SM00861"/>
    </source>
</evidence>
<dbReference type="FunFam" id="3.40.50.920:FF:000003">
    <property type="entry name" value="Transketolase"/>
    <property type="match status" value="1"/>
</dbReference>
<evidence type="ECO:0000256" key="1">
    <source>
        <dbReference type="ARBA" id="ARBA00001913"/>
    </source>
</evidence>
<dbReference type="PROSITE" id="PS00802">
    <property type="entry name" value="TRANSKETOLASE_2"/>
    <property type="match status" value="1"/>
</dbReference>
<feature type="binding site" evidence="14">
    <location>
        <position position="493"/>
    </location>
    <ligand>
        <name>substrate</name>
    </ligand>
</feature>
<feature type="binding site" evidence="15">
    <location>
        <begin position="138"/>
        <end position="140"/>
    </location>
    <ligand>
        <name>thiamine diphosphate</name>
        <dbReference type="ChEBI" id="CHEBI:58937"/>
    </ligand>
</feature>
<dbReference type="InterPro" id="IPR029061">
    <property type="entry name" value="THDP-binding"/>
</dbReference>
<keyword evidence="6 19" id="KW-0808">Transferase</keyword>
<evidence type="ECO:0000256" key="7">
    <source>
        <dbReference type="ARBA" id="ARBA00022723"/>
    </source>
</evidence>
<comment type="cofactor">
    <cofactor evidence="2">
        <name>Co(2+)</name>
        <dbReference type="ChEBI" id="CHEBI:48828"/>
    </cofactor>
</comment>
<dbReference type="InterPro" id="IPR005478">
    <property type="entry name" value="Transketolase_bac-like"/>
</dbReference>
<evidence type="ECO:0000256" key="14">
    <source>
        <dbReference type="PIRSR" id="PIRSR605478-2"/>
    </source>
</evidence>
<evidence type="ECO:0000256" key="8">
    <source>
        <dbReference type="ARBA" id="ARBA00022837"/>
    </source>
</evidence>
<feature type="binding site" evidence="16">
    <location>
        <position position="209"/>
    </location>
    <ligand>
        <name>Mg(2+)</name>
        <dbReference type="ChEBI" id="CHEBI:18420"/>
    </ligand>
</feature>
<comment type="cofactor">
    <cofactor evidence="15">
        <name>thiamine diphosphate</name>
        <dbReference type="ChEBI" id="CHEBI:58937"/>
    </cofactor>
    <text evidence="15">Binds 1 thiamine pyrophosphate per subunit. During the reaction, the substrate forms a covalent intermediate with the cofactor.</text>
</comment>
<comment type="cofactor">
    <cofactor evidence="16">
        <name>Mg(2+)</name>
        <dbReference type="ChEBI" id="CHEBI:18420"/>
    </cofactor>
    <text evidence="16">Binds 1 Mg(2+) ion per subunit. Can also utilize other divalent metal cations, such as Ca(2+), Mn(2+) and Co(2+).</text>
</comment>
<feature type="site" description="Important for catalytic activity" evidence="17">
    <location>
        <position position="37"/>
    </location>
</feature>
<dbReference type="Proteomes" id="UP000546701">
    <property type="component" value="Unassembled WGS sequence"/>
</dbReference>
<evidence type="ECO:0000256" key="15">
    <source>
        <dbReference type="PIRSR" id="PIRSR605478-3"/>
    </source>
</evidence>
<comment type="similarity">
    <text evidence="3">Belongs to the transketolase family.</text>
</comment>
<dbReference type="InterPro" id="IPR009014">
    <property type="entry name" value="Transketo_C/PFOR_II"/>
</dbReference>
<dbReference type="FunFam" id="3.40.50.970:FF:000003">
    <property type="entry name" value="Transketolase"/>
    <property type="match status" value="1"/>
</dbReference>
<dbReference type="CDD" id="cd07033">
    <property type="entry name" value="TPP_PYR_DXS_TK_like"/>
    <property type="match status" value="1"/>
</dbReference>
<evidence type="ECO:0000256" key="12">
    <source>
        <dbReference type="NCBIfam" id="TIGR00232"/>
    </source>
</evidence>
<dbReference type="InterPro" id="IPR055152">
    <property type="entry name" value="Transketolase-like_C_2"/>
</dbReference>
<evidence type="ECO:0000256" key="2">
    <source>
        <dbReference type="ARBA" id="ARBA00001941"/>
    </source>
</evidence>
<name>A0A7W9BTN0_9SPHN</name>
<gene>
    <name evidence="19" type="ORF">FHS99_002317</name>
</gene>
<evidence type="ECO:0000256" key="3">
    <source>
        <dbReference type="ARBA" id="ARBA00007131"/>
    </source>
</evidence>
<dbReference type="CDD" id="cd02012">
    <property type="entry name" value="TPP_TK"/>
    <property type="match status" value="1"/>
</dbReference>
<feature type="binding site" evidence="16">
    <location>
        <position position="179"/>
    </location>
    <ligand>
        <name>Mg(2+)</name>
        <dbReference type="ChEBI" id="CHEBI:18420"/>
    </ligand>
</feature>
<feature type="binding site" evidence="14">
    <location>
        <position position="407"/>
    </location>
    <ligand>
        <name>substrate</name>
    </ligand>
</feature>
<dbReference type="GO" id="GO:0005829">
    <property type="term" value="C:cytosol"/>
    <property type="evidence" value="ECO:0007669"/>
    <property type="project" value="TreeGrafter"/>
</dbReference>
<dbReference type="RefSeq" id="WP_157176024.1">
    <property type="nucleotide sequence ID" value="NZ_BMJP01000003.1"/>
</dbReference>
<comment type="caution">
    <text evidence="19">The sequence shown here is derived from an EMBL/GenBank/DDBJ whole genome shotgun (WGS) entry which is preliminary data.</text>
</comment>
<keyword evidence="9 16" id="KW-0460">Magnesium</keyword>
<keyword evidence="10 15" id="KW-0786">Thiamine pyrophosphate</keyword>
<proteinExistence type="inferred from homology"/>
<dbReference type="InterPro" id="IPR005475">
    <property type="entry name" value="Transketolase-like_Pyr-bd"/>
</dbReference>
<organism evidence="19 20">
    <name type="scientific">Sphingomonas prati</name>
    <dbReference type="NCBI Taxonomy" id="1843237"/>
    <lineage>
        <taxon>Bacteria</taxon>
        <taxon>Pseudomonadati</taxon>
        <taxon>Pseudomonadota</taxon>
        <taxon>Alphaproteobacteria</taxon>
        <taxon>Sphingomonadales</taxon>
        <taxon>Sphingomonadaceae</taxon>
        <taxon>Sphingomonas</taxon>
    </lineage>
</organism>
<dbReference type="Pfam" id="PF22613">
    <property type="entry name" value="Transketolase_C_1"/>
    <property type="match status" value="1"/>
</dbReference>
<dbReference type="EC" id="2.2.1.1" evidence="5 12"/>
<feature type="binding site" evidence="15">
    <location>
        <position position="77"/>
    </location>
    <ligand>
        <name>thiamine diphosphate</name>
        <dbReference type="ChEBI" id="CHEBI:58937"/>
    </ligand>
</feature>
<evidence type="ECO:0000256" key="13">
    <source>
        <dbReference type="PIRSR" id="PIRSR605478-1"/>
    </source>
</evidence>
<feature type="binding site" evidence="14">
    <location>
        <position position="497"/>
    </location>
    <ligand>
        <name>substrate</name>
    </ligand>
</feature>
<dbReference type="GO" id="GO:0004802">
    <property type="term" value="F:transketolase activity"/>
    <property type="evidence" value="ECO:0007669"/>
    <property type="project" value="UniProtKB-UniRule"/>
</dbReference>
<dbReference type="Pfam" id="PF00456">
    <property type="entry name" value="Transketolase_N"/>
    <property type="match status" value="1"/>
</dbReference>
<keyword evidence="8" id="KW-0106">Calcium</keyword>
<dbReference type="SMART" id="SM00861">
    <property type="entry name" value="Transket_pyr"/>
    <property type="match status" value="1"/>
</dbReference>
<dbReference type="GO" id="GO:0009052">
    <property type="term" value="P:pentose-phosphate shunt, non-oxidative branch"/>
    <property type="evidence" value="ECO:0007669"/>
    <property type="project" value="UniProtKB-ARBA"/>
</dbReference>
<dbReference type="NCBIfam" id="TIGR00232">
    <property type="entry name" value="tktlase_bact"/>
    <property type="match status" value="1"/>
</dbReference>
<evidence type="ECO:0000256" key="5">
    <source>
        <dbReference type="ARBA" id="ARBA00013152"/>
    </source>
</evidence>
<feature type="binding site" evidence="15">
    <location>
        <position position="284"/>
    </location>
    <ligand>
        <name>thiamine diphosphate</name>
        <dbReference type="ChEBI" id="CHEBI:58937"/>
    </ligand>
</feature>
<feature type="binding site" evidence="15">
    <location>
        <position position="180"/>
    </location>
    <ligand>
        <name>thiamine diphosphate</name>
        <dbReference type="ChEBI" id="CHEBI:58937"/>
    </ligand>
</feature>
<feature type="binding site" evidence="14">
    <location>
        <position position="380"/>
    </location>
    <ligand>
        <name>substrate</name>
    </ligand>
</feature>
<feature type="binding site" evidence="16">
    <location>
        <position position="211"/>
    </location>
    <ligand>
        <name>Mg(2+)</name>
        <dbReference type="ChEBI" id="CHEBI:18420"/>
    </ligand>
</feature>
<feature type="active site" description="Proton donor" evidence="13">
    <location>
        <position position="436"/>
    </location>
</feature>
<evidence type="ECO:0000256" key="16">
    <source>
        <dbReference type="PIRSR" id="PIRSR605478-4"/>
    </source>
</evidence>
<comment type="catalytic activity">
    <reaction evidence="11">
        <text>D-sedoheptulose 7-phosphate + D-glyceraldehyde 3-phosphate = aldehydo-D-ribose 5-phosphate + D-xylulose 5-phosphate</text>
        <dbReference type="Rhea" id="RHEA:10508"/>
        <dbReference type="ChEBI" id="CHEBI:57483"/>
        <dbReference type="ChEBI" id="CHEBI:57737"/>
        <dbReference type="ChEBI" id="CHEBI:58273"/>
        <dbReference type="ChEBI" id="CHEBI:59776"/>
        <dbReference type="EC" id="2.2.1.1"/>
    </reaction>
</comment>
<accession>A0A7W9BTN0</accession>
<feature type="binding site" evidence="15">
    <location>
        <position position="209"/>
    </location>
    <ligand>
        <name>thiamine diphosphate</name>
        <dbReference type="ChEBI" id="CHEBI:58937"/>
    </ligand>
</feature>
<dbReference type="Pfam" id="PF02779">
    <property type="entry name" value="Transket_pyr"/>
    <property type="match status" value="1"/>
</dbReference>
<dbReference type="EMBL" id="JACIJR010000005">
    <property type="protein sequence ID" value="MBB5729821.1"/>
    <property type="molecule type" value="Genomic_DNA"/>
</dbReference>
<dbReference type="Gene3D" id="3.40.50.970">
    <property type="match status" value="2"/>
</dbReference>
<dbReference type="OrthoDB" id="8732661at2"/>
<dbReference type="InterPro" id="IPR005474">
    <property type="entry name" value="Transketolase_N"/>
</dbReference>
<dbReference type="PANTHER" id="PTHR43522:SF2">
    <property type="entry name" value="TRANSKETOLASE 1-RELATED"/>
    <property type="match status" value="1"/>
</dbReference>
<dbReference type="SUPFAM" id="SSF52518">
    <property type="entry name" value="Thiamin diphosphate-binding fold (THDP-binding)"/>
    <property type="match status" value="2"/>
</dbReference>
<dbReference type="Gene3D" id="3.40.50.920">
    <property type="match status" value="1"/>
</dbReference>
<keyword evidence="20" id="KW-1185">Reference proteome</keyword>
<evidence type="ECO:0000256" key="10">
    <source>
        <dbReference type="ARBA" id="ARBA00023052"/>
    </source>
</evidence>
<comment type="subunit">
    <text evidence="4">Homodimer.</text>
</comment>
<sequence length="694" mass="74769">MTTPATGLHEDGSPERLAIDTIRTLSMDAVQKANSGHPGTPMALAPVGHTLWSQFLRYDPDRPDWPNRDRFVLSVGHASMLLYSLLHLAGVKEINADGEYSGDPAVSLDDIKGFRQLSSKTPGHPEYRYTTGVETTTGPLGQGCGNSVGMAIAERHLAAHFNKDDMVLFDHDVYSLCGDGDMMEGVTAEAASLAGHMKLSNLCWIYDSNQISIEGGTDLAFTEDVAARFRAYGWKTLHVSDANDTVALADAFQTFRDTHDAPTLIVVDSVIGWGSPKAGSEKAHGEPLGADAIKATKKAYGWPEDKDFYVPEGVAEHFAQSMIDRSRPLRESWDMTFATYREKSPELAAELERMRQGELPDGWAADLPVFEADAKGVASRDAGGKVLNAIAKRVPSLMGGAADLSPSTKTDLKFDGAGSFTAATPGGRNMHFGVREHAMGSIANGMALSYLRSYTGTFLVFADYMRAPIRLAAIMEVPTIFVFTHDSIGVGEDGPTHQPVEHLATLRAIPGLVTIRPGDANETAQAWSVALKQADRPSALIFSRQALPTLDRDKYASAEGLQKGAYILAEAGGGDPDVILIGTGSEVSLVVDAYEKLRAEGVRARVVSMPSWELFENQDAEYRDAIFPPAVRARVAVEQAGSMGWDRYVGHDGATITMSTFGASAPLAKLQEKYGFTIDNVVKVAHEVMQGNGK</sequence>
<protein>
    <recommendedName>
        <fullName evidence="5 12">Transketolase</fullName>
        <ecNumber evidence="5 12">2.2.1.1</ecNumber>
    </recommendedName>
</protein>
<dbReference type="FunFam" id="3.40.50.970:FF:000004">
    <property type="entry name" value="Transketolase"/>
    <property type="match status" value="1"/>
</dbReference>
<feature type="binding site" evidence="14">
    <location>
        <position position="284"/>
    </location>
    <ligand>
        <name>substrate</name>
    </ligand>
</feature>
<reference evidence="19 20" key="1">
    <citation type="submission" date="2020-08" db="EMBL/GenBank/DDBJ databases">
        <title>Genomic Encyclopedia of Type Strains, Phase IV (KMG-IV): sequencing the most valuable type-strain genomes for metagenomic binning, comparative biology and taxonomic classification.</title>
        <authorList>
            <person name="Goeker M."/>
        </authorList>
    </citation>
    <scope>NUCLEOTIDE SEQUENCE [LARGE SCALE GENOMIC DNA]</scope>
    <source>
        <strain evidence="19 20">DSM 103336</strain>
    </source>
</reference>
<comment type="cofactor">
    <cofactor evidence="1">
        <name>Ca(2+)</name>
        <dbReference type="ChEBI" id="CHEBI:29108"/>
    </cofactor>
</comment>
<evidence type="ECO:0000256" key="11">
    <source>
        <dbReference type="ARBA" id="ARBA00049473"/>
    </source>
</evidence>
<feature type="site" description="Important for catalytic activity" evidence="17">
    <location>
        <position position="284"/>
    </location>
</feature>
<dbReference type="SUPFAM" id="SSF52922">
    <property type="entry name" value="TK C-terminal domain-like"/>
    <property type="match status" value="1"/>
</dbReference>
<feature type="binding site" evidence="14">
    <location>
        <position position="37"/>
    </location>
    <ligand>
        <name>substrate</name>
    </ligand>
</feature>
<feature type="binding site" evidence="14">
    <location>
        <position position="544"/>
    </location>
    <ligand>
        <name>substrate</name>
    </ligand>
</feature>
<evidence type="ECO:0000313" key="20">
    <source>
        <dbReference type="Proteomes" id="UP000546701"/>
    </source>
</evidence>
<keyword evidence="7 16" id="KW-0479">Metal-binding</keyword>
<dbReference type="InterPro" id="IPR033247">
    <property type="entry name" value="Transketolase_fam"/>
</dbReference>
<feature type="domain" description="Transketolase-like pyrimidine-binding" evidence="18">
    <location>
        <begin position="377"/>
        <end position="549"/>
    </location>
</feature>
<evidence type="ECO:0000313" key="19">
    <source>
        <dbReference type="EMBL" id="MBB5729821.1"/>
    </source>
</evidence>
<evidence type="ECO:0000256" key="6">
    <source>
        <dbReference type="ARBA" id="ARBA00022679"/>
    </source>
</evidence>